<proteinExistence type="predicted"/>
<organism evidence="1 2">
    <name type="scientific">Bradyrhizobium arachidis</name>
    <dbReference type="NCBI Taxonomy" id="858423"/>
    <lineage>
        <taxon>Bacteria</taxon>
        <taxon>Pseudomonadati</taxon>
        <taxon>Pseudomonadota</taxon>
        <taxon>Alphaproteobacteria</taxon>
        <taxon>Hyphomicrobiales</taxon>
        <taxon>Nitrobacteraceae</taxon>
        <taxon>Bradyrhizobium</taxon>
    </lineage>
</organism>
<dbReference type="AlphaFoldDB" id="A0AAE7TF70"/>
<sequence length="819" mass="89340">MENGPTRRFVVTASKPKGKLLSGVKAALERLGPLGWEALLEHHGLDLSADDLAHELSRPLTRIDRSFPGFEDFAQEGNRGVEPGAPARSLLFHAFASPRITSFRHRGRLTKLKGFPTLTEIEAIENYVFGHQPPSIDDLRARAQGARLAIVVFATEYRAALGTVHGRHADMVFARTGIARIGTEPPLYDGAARGFLPFVKDKDTGIRVLPCRYAAYVACLVPGKKGAHGPLRFIDGDVQESGTSGRSALRAGLQDAPEALRVDEPGDHNRRFWVPLHKLFSGGECLLDRDIEVRLSASHVNEKIRRAHLKFLSNGHFGGWSEPALSDAPFIFHDGIADFSAEPDDGGWLLRPFSHPRLTEPASYKGEPLTFCVPKTPDSSGSWRAYQSSLNLLPQPSGARSAPEYLHARHAIADDGSERDLNDEPDIIKLVEGGGYRARHYVDFTGDGWIDVECPEIALDLPCRIPAYSIVASPDFFPLVDQTSLMQWADQSVLPSLMHSLWDAPGSSLPQALSDQRYAANLQISGANFDPDDDTMTAIVGPFGSGAGALCQLKSVNNHRASMLPDGAAGVFAPGWDVSYDRTSETDPEDTGKKLAPGVTFLTNYGLGSPFMEDSKLCAALSSFWPAAAPDITRTFAPSKNYATATPLTDEVIGLGSKPPWDGVRGPTLRQKEGKVEYASLAYADYVEKALSGGFDISEIGKTTVEEYVARTLTMGLVYRALGVETHDDKLKWSVLSFRMADPSDADLLAAQKATGRRLNKHFTYRYLVFDHADRGAADPTDFKKVLVNFGSLKLLFADPTLVLTKDSAGDWSANEVRR</sequence>
<accession>A0AAE7TF70</accession>
<dbReference type="KEGG" id="barh:WN72_11300"/>
<dbReference type="RefSeq" id="WP_092220222.1">
    <property type="nucleotide sequence ID" value="NZ_CP030050.1"/>
</dbReference>
<evidence type="ECO:0000313" key="2">
    <source>
        <dbReference type="Proteomes" id="UP000594015"/>
    </source>
</evidence>
<name>A0AAE7TF70_9BRAD</name>
<dbReference type="EMBL" id="CP030050">
    <property type="protein sequence ID" value="QOZ66832.1"/>
    <property type="molecule type" value="Genomic_DNA"/>
</dbReference>
<protein>
    <submittedName>
        <fullName evidence="1">Uncharacterized protein</fullName>
    </submittedName>
</protein>
<gene>
    <name evidence="1" type="ORF">WN72_11300</name>
</gene>
<dbReference type="Proteomes" id="UP000594015">
    <property type="component" value="Chromosome"/>
</dbReference>
<reference evidence="1 2" key="1">
    <citation type="submission" date="2018-06" db="EMBL/GenBank/DDBJ databases">
        <title>Comparative genomics of Bradyrhizobium nodulating Arachidis hypogaea.</title>
        <authorList>
            <person name="Li Y."/>
        </authorList>
    </citation>
    <scope>NUCLEOTIDE SEQUENCE [LARGE SCALE GENOMIC DNA]</scope>
    <source>
        <strain evidence="1 2">CCBAU 051107</strain>
    </source>
</reference>
<evidence type="ECO:0000313" key="1">
    <source>
        <dbReference type="EMBL" id="QOZ66832.1"/>
    </source>
</evidence>